<evidence type="ECO:0000313" key="2">
    <source>
        <dbReference type="Proteomes" id="UP001162992"/>
    </source>
</evidence>
<organism evidence="1 2">
    <name type="scientific">Diphasiastrum complanatum</name>
    <name type="common">Issler's clubmoss</name>
    <name type="synonym">Lycopodium complanatum</name>
    <dbReference type="NCBI Taxonomy" id="34168"/>
    <lineage>
        <taxon>Eukaryota</taxon>
        <taxon>Viridiplantae</taxon>
        <taxon>Streptophyta</taxon>
        <taxon>Embryophyta</taxon>
        <taxon>Tracheophyta</taxon>
        <taxon>Lycopodiopsida</taxon>
        <taxon>Lycopodiales</taxon>
        <taxon>Lycopodiaceae</taxon>
        <taxon>Lycopodioideae</taxon>
        <taxon>Diphasiastrum</taxon>
    </lineage>
</organism>
<reference evidence="2" key="1">
    <citation type="journal article" date="2024" name="Proc. Natl. Acad. Sci. U.S.A.">
        <title>Extraordinary preservation of gene collinearity over three hundred million years revealed in homosporous lycophytes.</title>
        <authorList>
            <person name="Li C."/>
            <person name="Wickell D."/>
            <person name="Kuo L.Y."/>
            <person name="Chen X."/>
            <person name="Nie B."/>
            <person name="Liao X."/>
            <person name="Peng D."/>
            <person name="Ji J."/>
            <person name="Jenkins J."/>
            <person name="Williams M."/>
            <person name="Shu S."/>
            <person name="Plott C."/>
            <person name="Barry K."/>
            <person name="Rajasekar S."/>
            <person name="Grimwood J."/>
            <person name="Han X."/>
            <person name="Sun S."/>
            <person name="Hou Z."/>
            <person name="He W."/>
            <person name="Dai G."/>
            <person name="Sun C."/>
            <person name="Schmutz J."/>
            <person name="Leebens-Mack J.H."/>
            <person name="Li F.W."/>
            <person name="Wang L."/>
        </authorList>
    </citation>
    <scope>NUCLEOTIDE SEQUENCE [LARGE SCALE GENOMIC DNA]</scope>
    <source>
        <strain evidence="2">cv. PW_Plant_1</strain>
    </source>
</reference>
<accession>A0ACC2DS82</accession>
<evidence type="ECO:0000313" key="1">
    <source>
        <dbReference type="EMBL" id="KAJ7557145.1"/>
    </source>
</evidence>
<dbReference type="EMBL" id="CM055096">
    <property type="protein sequence ID" value="KAJ7557145.1"/>
    <property type="molecule type" value="Genomic_DNA"/>
</dbReference>
<comment type="caution">
    <text evidence="1">The sequence shown here is derived from an EMBL/GenBank/DDBJ whole genome shotgun (WGS) entry which is preliminary data.</text>
</comment>
<gene>
    <name evidence="1" type="ORF">O6H91_05G113400</name>
</gene>
<keyword evidence="2" id="KW-1185">Reference proteome</keyword>
<protein>
    <submittedName>
        <fullName evidence="1">Uncharacterized protein</fullName>
    </submittedName>
</protein>
<name>A0ACC2DS82_DIPCM</name>
<sequence length="283" mass="31487">MGGSTVLHLPSGPAGVIAKLHPTVLFNICDSYIRRNDQQERVIGTLLGSVSTDGTVEIRNSYTVPHNESSDQVAVDIDYHRSMFELHQRVNPKEVVVGWYSTSSGVSGSDALIQDFYAREVTNPVHLTVDTTFSDETASIKAYVSTILSLGERQLAAQFHEIQLDLRLLEAERIGFDLLKKTMVEKLPNDLEGLEQSIGRLQNMIEVVFRYVDDVVEGRIPPDNSIGRYLAETISMVPKIAPEAFDRLFNDSIQDLLLVLYLANLTRTQLALAEKLNTAAQIL</sequence>
<proteinExistence type="predicted"/>
<dbReference type="Proteomes" id="UP001162992">
    <property type="component" value="Chromosome 5"/>
</dbReference>